<dbReference type="AlphaFoldDB" id="A0AA38NXJ5"/>
<dbReference type="InterPro" id="IPR052220">
    <property type="entry name" value="METTL25"/>
</dbReference>
<dbReference type="PANTHER" id="PTHR12496:SF0">
    <property type="entry name" value="METHYLTRANSFERASE DOMAIN-CONTAINING PROTEIN"/>
    <property type="match status" value="1"/>
</dbReference>
<accession>A0AA38NXJ5</accession>
<proteinExistence type="predicted"/>
<name>A0AA38NXJ5_9AGAR</name>
<evidence type="ECO:0000256" key="1">
    <source>
        <dbReference type="SAM" id="MobiDB-lite"/>
    </source>
</evidence>
<feature type="domain" description="Methyltransferase" evidence="2">
    <location>
        <begin position="171"/>
        <end position="361"/>
    </location>
</feature>
<protein>
    <recommendedName>
        <fullName evidence="2">Methyltransferase domain-containing protein</fullName>
    </recommendedName>
</protein>
<dbReference type="SUPFAM" id="SSF53335">
    <property type="entry name" value="S-adenosyl-L-methionine-dependent methyltransferases"/>
    <property type="match status" value="1"/>
</dbReference>
<keyword evidence="4" id="KW-1185">Reference proteome</keyword>
<gene>
    <name evidence="3" type="ORF">F5878DRAFT_12879</name>
</gene>
<comment type="caution">
    <text evidence="3">The sequence shown here is derived from an EMBL/GenBank/DDBJ whole genome shotgun (WGS) entry which is preliminary data.</text>
</comment>
<evidence type="ECO:0000313" key="3">
    <source>
        <dbReference type="EMBL" id="KAJ3832356.1"/>
    </source>
</evidence>
<feature type="region of interest" description="Disordered" evidence="1">
    <location>
        <begin position="243"/>
        <end position="262"/>
    </location>
</feature>
<feature type="compositionally biased region" description="Basic and acidic residues" evidence="1">
    <location>
        <begin position="243"/>
        <end position="255"/>
    </location>
</feature>
<dbReference type="InterPro" id="IPR025714">
    <property type="entry name" value="Methyltranfer_dom"/>
</dbReference>
<dbReference type="Pfam" id="PF13679">
    <property type="entry name" value="Methyltransf_32"/>
    <property type="match status" value="1"/>
</dbReference>
<reference evidence="3" key="1">
    <citation type="submission" date="2022-08" db="EMBL/GenBank/DDBJ databases">
        <authorList>
            <consortium name="DOE Joint Genome Institute"/>
            <person name="Min B."/>
            <person name="Riley R."/>
            <person name="Sierra-Patev S."/>
            <person name="Naranjo-Ortiz M."/>
            <person name="Looney B."/>
            <person name="Konkel Z."/>
            <person name="Slot J.C."/>
            <person name="Sakamoto Y."/>
            <person name="Steenwyk J.L."/>
            <person name="Rokas A."/>
            <person name="Carro J."/>
            <person name="Camarero S."/>
            <person name="Ferreira P."/>
            <person name="Molpeceres G."/>
            <person name="Ruiz-Duenas F.J."/>
            <person name="Serrano A."/>
            <person name="Henrissat B."/>
            <person name="Drula E."/>
            <person name="Hughes K.W."/>
            <person name="Mata J.L."/>
            <person name="Ishikawa N.K."/>
            <person name="Vargas-Isla R."/>
            <person name="Ushijima S."/>
            <person name="Smith C.A."/>
            <person name="Ahrendt S."/>
            <person name="Andreopoulos W."/>
            <person name="He G."/>
            <person name="Labutti K."/>
            <person name="Lipzen A."/>
            <person name="Ng V."/>
            <person name="Sandor L."/>
            <person name="Barry K."/>
            <person name="Martinez A.T."/>
            <person name="Xiao Y."/>
            <person name="Gibbons J.G."/>
            <person name="Terashima K."/>
            <person name="Hibbett D.S."/>
            <person name="Grigoriev I.V."/>
        </authorList>
    </citation>
    <scope>NUCLEOTIDE SEQUENCE</scope>
    <source>
        <strain evidence="3">TFB9207</strain>
    </source>
</reference>
<evidence type="ECO:0000313" key="4">
    <source>
        <dbReference type="Proteomes" id="UP001163846"/>
    </source>
</evidence>
<evidence type="ECO:0000259" key="2">
    <source>
        <dbReference type="Pfam" id="PF13679"/>
    </source>
</evidence>
<dbReference type="Proteomes" id="UP001163846">
    <property type="component" value="Unassembled WGS sequence"/>
</dbReference>
<sequence>MSLVKLGRLVDLLLQFHPNSFSTILSSFELRRTRSNVFSADSPRTLAPEAIIELDQELCLGLNLTRGHLDADQQHERSADNEYRRVDTFDWEDVLRAFISSAGLPKIHSSHHPSATTPSYNSSINSSISLLPPAILQLIAHVRAHSLPRVPIDLPSSDLHTRTRMSGMSPKKAHEVTRMAAYVASIVQNMCIPQGGVYIIDVGAGQGHLARELLRVVPGVAGVLALDGDSVLVERQAGSRRGKDREFCTRQKDPEDFPEGNVPKVTHRFGHITSPQSLIDAVDGWFVEMESLRPELTIGASSPKLVIVVSLHGCGSLSLDVLRAFVERRYGSHSKNLQAESQRWCFIASVTVPCCYNLLREGEYPLCSSSSSPQPTSASGCHTPSSVSSSFLLPDPLPPNAFHLAAQAPDTWLDSHPAVVRRVVAEQDEARTETESSSPSISASLAVRKVVWRALLEWVLAQKGIELDHVKIGNTSFIPPMEANAYILQNGNGLQNATNSAFSISVSTSGSDSPSLAGKIGSNLEQGRLGRLGRFPSRAYDSWATYLELVGSKLGVDLGNELEEGESTELVTSMFNSPSSSTISSTPDSSASKTYSICATLPSSLRPLARALSILYVLRCILGPLVETALLEDRVNWVQEQLEGDEPGVSVLPEISENLKSSDAKASGEVLSYEASLVPIFSQCGDSGSARNIAVVVVPKNVT</sequence>
<dbReference type="InterPro" id="IPR029063">
    <property type="entry name" value="SAM-dependent_MTases_sf"/>
</dbReference>
<dbReference type="EMBL" id="MU806987">
    <property type="protein sequence ID" value="KAJ3832356.1"/>
    <property type="molecule type" value="Genomic_DNA"/>
</dbReference>
<organism evidence="3 4">
    <name type="scientific">Lentinula raphanica</name>
    <dbReference type="NCBI Taxonomy" id="153919"/>
    <lineage>
        <taxon>Eukaryota</taxon>
        <taxon>Fungi</taxon>
        <taxon>Dikarya</taxon>
        <taxon>Basidiomycota</taxon>
        <taxon>Agaricomycotina</taxon>
        <taxon>Agaricomycetes</taxon>
        <taxon>Agaricomycetidae</taxon>
        <taxon>Agaricales</taxon>
        <taxon>Marasmiineae</taxon>
        <taxon>Omphalotaceae</taxon>
        <taxon>Lentinula</taxon>
    </lineage>
</organism>
<dbReference type="PANTHER" id="PTHR12496">
    <property type="entry name" value="CGI-41 METHYLTRANSFERASE"/>
    <property type="match status" value="1"/>
</dbReference>